<organism evidence="15">
    <name type="scientific">Pyricularia oryzae (strain Y34)</name>
    <name type="common">Rice blast fungus</name>
    <name type="synonym">Magnaporthe oryzae</name>
    <dbReference type="NCBI Taxonomy" id="1143189"/>
    <lineage>
        <taxon>Eukaryota</taxon>
        <taxon>Fungi</taxon>
        <taxon>Dikarya</taxon>
        <taxon>Ascomycota</taxon>
        <taxon>Pezizomycotina</taxon>
        <taxon>Sordariomycetes</taxon>
        <taxon>Sordariomycetidae</taxon>
        <taxon>Magnaporthales</taxon>
        <taxon>Pyriculariaceae</taxon>
        <taxon>Pyricularia</taxon>
    </lineage>
</organism>
<dbReference type="InterPro" id="IPR029262">
    <property type="entry name" value="RPOL_N"/>
</dbReference>
<keyword evidence="8" id="KW-0809">Transit peptide</keyword>
<feature type="compositionally biased region" description="Basic and acidic residues" evidence="13">
    <location>
        <begin position="1302"/>
        <end position="1313"/>
    </location>
</feature>
<dbReference type="Pfam" id="PF00144">
    <property type="entry name" value="Beta-lactamase"/>
    <property type="match status" value="1"/>
</dbReference>
<protein>
    <recommendedName>
        <fullName evidence="4 12">DNA-directed RNA polymerase</fullName>
        <ecNumber evidence="4 12">2.7.7.6</ecNumber>
    </recommendedName>
</protein>
<evidence type="ECO:0000256" key="8">
    <source>
        <dbReference type="ARBA" id="ARBA00022946"/>
    </source>
</evidence>
<dbReference type="EMBL" id="JH793298">
    <property type="protein sequence ID" value="ELQ40956.1"/>
    <property type="molecule type" value="Genomic_DNA"/>
</dbReference>
<dbReference type="Pfam" id="PF00940">
    <property type="entry name" value="RNA_pol"/>
    <property type="match status" value="1"/>
</dbReference>
<evidence type="ECO:0000256" key="9">
    <source>
        <dbReference type="ARBA" id="ARBA00023128"/>
    </source>
</evidence>
<dbReference type="InterPro" id="IPR024075">
    <property type="entry name" value="DNA-dir_RNA_pol_helix_hairp_sf"/>
</dbReference>
<evidence type="ECO:0000256" key="2">
    <source>
        <dbReference type="ARBA" id="ARBA00004173"/>
    </source>
</evidence>
<dbReference type="GO" id="GO:0001018">
    <property type="term" value="F:mitochondrial promoter sequence-specific DNA binding"/>
    <property type="evidence" value="ECO:0007669"/>
    <property type="project" value="TreeGrafter"/>
</dbReference>
<dbReference type="PROSITE" id="PS00489">
    <property type="entry name" value="RNA_POL_PHAGE_2"/>
    <property type="match status" value="1"/>
</dbReference>
<feature type="region of interest" description="Disordered" evidence="13">
    <location>
        <begin position="19"/>
        <end position="62"/>
    </location>
</feature>
<dbReference type="GO" id="GO:0003899">
    <property type="term" value="F:DNA-directed RNA polymerase activity"/>
    <property type="evidence" value="ECO:0007669"/>
    <property type="project" value="UniProtKB-EC"/>
</dbReference>
<dbReference type="SUPFAM" id="SSF56672">
    <property type="entry name" value="DNA/RNA polymerases"/>
    <property type="match status" value="1"/>
</dbReference>
<dbReference type="InterPro" id="IPR037159">
    <property type="entry name" value="RNA_POL_N_sf"/>
</dbReference>
<dbReference type="InterPro" id="IPR043502">
    <property type="entry name" value="DNA/RNA_pol_sf"/>
</dbReference>
<evidence type="ECO:0000313" key="15">
    <source>
        <dbReference type="EMBL" id="ELQ40956.1"/>
    </source>
</evidence>
<gene>
    <name evidence="15" type="ORF">OOU_Y34scaffold00312g8</name>
</gene>
<feature type="region of interest" description="Disordered" evidence="13">
    <location>
        <begin position="280"/>
        <end position="313"/>
    </location>
</feature>
<evidence type="ECO:0000256" key="12">
    <source>
        <dbReference type="RuleBase" id="RU003805"/>
    </source>
</evidence>
<reference evidence="15" key="1">
    <citation type="journal article" date="2012" name="PLoS Genet.">
        <title>Comparative analysis of the genomes of two field isolates of the rice blast fungus Magnaporthe oryzae.</title>
        <authorList>
            <person name="Xue M."/>
            <person name="Yang J."/>
            <person name="Li Z."/>
            <person name="Hu S."/>
            <person name="Yao N."/>
            <person name="Dean R.A."/>
            <person name="Zhao W."/>
            <person name="Shen M."/>
            <person name="Zhang H."/>
            <person name="Li C."/>
            <person name="Liu L."/>
            <person name="Cao L."/>
            <person name="Xu X."/>
            <person name="Xing Y."/>
            <person name="Hsiang T."/>
            <person name="Zhang Z."/>
            <person name="Xu J.R."/>
            <person name="Peng Y.L."/>
        </authorList>
    </citation>
    <scope>NUCLEOTIDE SEQUENCE</scope>
    <source>
        <strain evidence="15">Y34</strain>
    </source>
</reference>
<dbReference type="PANTHER" id="PTHR10102:SF0">
    <property type="entry name" value="DNA-DIRECTED RNA POLYMERASE, MITOCHONDRIAL"/>
    <property type="match status" value="1"/>
</dbReference>
<dbReference type="Gene3D" id="1.10.287.280">
    <property type="match status" value="1"/>
</dbReference>
<dbReference type="EC" id="2.7.7.6" evidence="4 12"/>
<dbReference type="InterPro" id="IPR012338">
    <property type="entry name" value="Beta-lactam/transpept-like"/>
</dbReference>
<feature type="compositionally biased region" description="Low complexity" evidence="13">
    <location>
        <begin position="32"/>
        <end position="45"/>
    </location>
</feature>
<evidence type="ECO:0000256" key="6">
    <source>
        <dbReference type="ARBA" id="ARBA00022679"/>
    </source>
</evidence>
<keyword evidence="5 12" id="KW-0240">DNA-directed RNA polymerase</keyword>
<dbReference type="GO" id="GO:0006390">
    <property type="term" value="P:mitochondrial transcription"/>
    <property type="evidence" value="ECO:0007669"/>
    <property type="project" value="TreeGrafter"/>
</dbReference>
<comment type="subcellular location">
    <subcellularLocation>
        <location evidence="2">Mitochondrion</location>
    </subcellularLocation>
</comment>
<dbReference type="FunFam" id="1.10.287.280:FF:000001">
    <property type="entry name" value="DNA-directed RNA polymerase"/>
    <property type="match status" value="1"/>
</dbReference>
<evidence type="ECO:0000256" key="4">
    <source>
        <dbReference type="ARBA" id="ARBA00012418"/>
    </source>
</evidence>
<dbReference type="Gene3D" id="3.40.710.10">
    <property type="entry name" value="DD-peptidase/beta-lactamase superfamily"/>
    <property type="match status" value="1"/>
</dbReference>
<dbReference type="Pfam" id="PF14700">
    <property type="entry name" value="RPOL_N"/>
    <property type="match status" value="1"/>
</dbReference>
<comment type="catalytic activity">
    <reaction evidence="11 12">
        <text>RNA(n) + a ribonucleoside 5'-triphosphate = RNA(n+1) + diphosphate</text>
        <dbReference type="Rhea" id="RHEA:21248"/>
        <dbReference type="Rhea" id="RHEA-COMP:14527"/>
        <dbReference type="Rhea" id="RHEA-COMP:17342"/>
        <dbReference type="ChEBI" id="CHEBI:33019"/>
        <dbReference type="ChEBI" id="CHEBI:61557"/>
        <dbReference type="ChEBI" id="CHEBI:140395"/>
        <dbReference type="EC" id="2.7.7.6"/>
    </reaction>
</comment>
<comment type="function">
    <text evidence="1 12">DNA-dependent RNA polymerase catalyzes the transcription of DNA into RNA using the four ribonucleoside triphosphates as substrates.</text>
</comment>
<dbReference type="InterPro" id="IPR058664">
    <property type="entry name" value="ARB_00930-like_C"/>
</dbReference>
<evidence type="ECO:0000256" key="13">
    <source>
        <dbReference type="SAM" id="MobiDB-lite"/>
    </source>
</evidence>
<dbReference type="Proteomes" id="UP000011086">
    <property type="component" value="Unassembled WGS sequence"/>
</dbReference>
<dbReference type="SUPFAM" id="SSF56601">
    <property type="entry name" value="beta-lactamase/transpeptidase-like"/>
    <property type="match status" value="1"/>
</dbReference>
<dbReference type="Pfam" id="PF26335">
    <property type="entry name" value="ARB_00930_C"/>
    <property type="match status" value="1"/>
</dbReference>
<dbReference type="PROSITE" id="PS00900">
    <property type="entry name" value="RNA_POL_PHAGE_1"/>
    <property type="match status" value="1"/>
</dbReference>
<feature type="compositionally biased region" description="Acidic residues" evidence="13">
    <location>
        <begin position="1314"/>
        <end position="1347"/>
    </location>
</feature>
<dbReference type="GO" id="GO:0034245">
    <property type="term" value="C:mitochondrial DNA-directed RNA polymerase complex"/>
    <property type="evidence" value="ECO:0007669"/>
    <property type="project" value="TreeGrafter"/>
</dbReference>
<dbReference type="Gene3D" id="1.10.150.20">
    <property type="entry name" value="5' to 3' exonuclease, C-terminal subdomain"/>
    <property type="match status" value="1"/>
</dbReference>
<dbReference type="SMART" id="SM01311">
    <property type="entry name" value="RPOL_N"/>
    <property type="match status" value="1"/>
</dbReference>
<name>A0AA97P2L2_PYRO3</name>
<evidence type="ECO:0000256" key="10">
    <source>
        <dbReference type="ARBA" id="ARBA00023163"/>
    </source>
</evidence>
<feature type="region of interest" description="Disordered" evidence="13">
    <location>
        <begin position="1288"/>
        <end position="1379"/>
    </location>
</feature>
<dbReference type="Gene3D" id="1.10.1320.10">
    <property type="entry name" value="DNA-directed RNA polymerase, N-terminal domain"/>
    <property type="match status" value="1"/>
</dbReference>
<dbReference type="InterPro" id="IPR001466">
    <property type="entry name" value="Beta-lactam-related"/>
</dbReference>
<proteinExistence type="inferred from homology"/>
<feature type="compositionally biased region" description="Polar residues" evidence="13">
    <location>
        <begin position="291"/>
        <end position="303"/>
    </location>
</feature>
<keyword evidence="6 12" id="KW-0808">Transferase</keyword>
<keyword evidence="9" id="KW-0496">Mitochondrion</keyword>
<sequence>MLSRSRPCQRSLALRQLAARNHPRSQVRSFRSASAKPPSLAAPTPEVQQQRRTGGNHEGGLRTRGFATAVDDMGFDGALKPQYSMPPPTNALYQTKPLSSANVLRLPETMTPNMPRLYQKRSVPGDVQEMLAILDACLTIGKLDRAGLVLKRLGSSQLSMIDRADIMALHNMYLQVAVEQLAASPSEAKAEHIQQWYETEIRKAELPQTPQTIAYMLKAALLSTSNQEDWRLRRQISRYMDMAEGELGLQVLYMTDILTDKDRAFITKVCPTYNITIENATSDMSPEPSLETEQSTTPDSANHTFPEVLPTPQKGAGLKTVKRTLSLFGEIPHGYRISDLPEPQQREIQMRLERDTVEAALDKWREDNQALNKMGLNTSINSSVLNARLYDWQLALEARLTEYMSDPDGEDVAKTHPNKMEAERMLTRPFMRQSTASRLAALTILSVMSSLAMHGVDKGITITQTIATVARSAEEDAAAFQRSVRQKREKLMRKNGFARAKAAGAEPNAPGTDSTLRVTDIYDIQTDSAERWPASIRLTIGSVLLSSLVDVATITVTKEHPETRETISAEQPAFARSIQYKQGKKYGTLAPNKSLVQLMMREPRKEFLARHLPMVCKPDPWTKFDKGGYLDQPTHLVRIKRGEKDQKLYAEAAMARGDMEQVAKGLDALGRVGWNINKSVLDVVLQVWNSGEGIGGIPPLSVDIKAPEEPSPSEDPMVRFRWIRELKKVENIKASYHSQRCHTNFQLEIAHAYRDQTLYFPHNVDFRGRAYPLPIYLNHIGADLSRALLLFDKAKPLGEDGLQWLKVHLANVYGFDKASLSERAQFALDHIEDIVDSATNPLSGKRWWLGAEDPWQCLATCKELKAAFDMPDPAQYECRLPVHQDGTCNGLQHYAALGGDSWGARQVNLEPGDRPADVYTAVANLVSESIEEDIAKGVKMAAALKGKIKRKVVKQTVMTNVYGVTFVGAKSQVKKQLDAFYPDIKKETGFDASHLAVYIAAKIFKAMSTMFRGAHDIQYWLGEIGSRVCRAVTPDQMVRLSEEMMRPQKQKEKALKTLATTGNPEYDQVLASYNKASLGDLLSQFRSTIIWTTPLRMPVVQPYRKAAVKIIKTNFQDLILRVSDPWDPVHKQKQLQAFPPNFVHSLDASHMMLSALECDSNGLTFAAVHDSFWTHACDVQKMSNILRDAFIRIHEEDVIGRLADEFKARYKDSLYMMKISLSSDAGKAIADWRKRNPKMTMSDELFLEKRRLELLASKDPAERAKGEALETPASLYEQLSKGCEEVPDLEDVPVPSLSVPKKAQELLDGKNLETDDMASDEQEPMQDEDFEEALASEESVESEDAAEDSIAADTEGPAETEQGAESAKEPISHFGLAMEGRKRASMTRKRTVSIWAPISFPDIPAKGRNGYQGDELLATAREAIRLDVSASHNNQLVCLSFPKETPTMAPPLSPGVTFAALLTLYFASAALAKPPCPLWGHMYPKPGIGALSTHPAIQQASQSLSALFRQHLDGTEGGGGGGGGSSASYSYAIEVFSADGGDEAPLLWSRYWTAPRLPEQDAAGVGVKTVASDTVFRIGSVTKVFTVLALLAVAGDAVWNDPITKYVPELAARVEETAGVPAESTWSPDWEDVTIGALAGQTSGIMRDSGMAKQPPSFPPSATPAYSDLGFVLLGWALETITGKPYRQVMTESVIVPLNLTRTFVDPPPDSVGVVPGGRWNVSWAFDMRDEIAAGGMWSSPGDLTKLARGIMTSKLMKPSMTRRWLRPKSFSSDPRSGVGEPWGVRQIPLYPLTNSTYQYVTAFNKAGQIGKYGTVLSMIPELGIGLSIAAAGDFPANINMALADTLANAFIPPLLRATRDAANRTYGGWYRHRTLNSSLLVTIHPVNPGLEIGSWTSNGTDMLLAATSLTNAIPARLLPSVDVSGIMYPTGLEDVLPGGGRRVSFKAVFEDLAQPQQAGPYTTDCATWISLSGTMYAAQPLDQFLFELGSGGEVLGVYNPALRVTLEYVGWDAGNGGAGVAPVAPSPMGNHTWSNSTRASVLSAG</sequence>
<evidence type="ECO:0000256" key="11">
    <source>
        <dbReference type="ARBA" id="ARBA00048552"/>
    </source>
</evidence>
<dbReference type="InterPro" id="IPR046950">
    <property type="entry name" value="DNA-dir_Rpol_C_phage-type"/>
</dbReference>
<dbReference type="PANTHER" id="PTHR10102">
    <property type="entry name" value="DNA-DIRECTED RNA POLYMERASE, MITOCHONDRIAL"/>
    <property type="match status" value="1"/>
</dbReference>
<evidence type="ECO:0000256" key="5">
    <source>
        <dbReference type="ARBA" id="ARBA00022478"/>
    </source>
</evidence>
<keyword evidence="10 12" id="KW-0804">Transcription</keyword>
<accession>A0AA97P2L2</accession>
<evidence type="ECO:0000256" key="3">
    <source>
        <dbReference type="ARBA" id="ARBA00009493"/>
    </source>
</evidence>
<evidence type="ECO:0000256" key="1">
    <source>
        <dbReference type="ARBA" id="ARBA00004026"/>
    </source>
</evidence>
<dbReference type="InterPro" id="IPR002092">
    <property type="entry name" value="DNA-dir_Rpol_phage-type"/>
</dbReference>
<feature type="domain" description="DNA-directed RNA polymerase N-terminal" evidence="14">
    <location>
        <begin position="347"/>
        <end position="671"/>
    </location>
</feature>
<dbReference type="Gene3D" id="1.10.287.260">
    <property type="match status" value="1"/>
</dbReference>
<keyword evidence="7 12" id="KW-0548">Nucleotidyltransferase</keyword>
<comment type="similarity">
    <text evidence="3 12">Belongs to the phage and mitochondrial RNA polymerase family.</text>
</comment>
<evidence type="ECO:0000256" key="7">
    <source>
        <dbReference type="ARBA" id="ARBA00022695"/>
    </source>
</evidence>
<evidence type="ECO:0000259" key="14">
    <source>
        <dbReference type="SMART" id="SM01311"/>
    </source>
</evidence>